<keyword evidence="6 7" id="KW-0012">Acyltransferase</keyword>
<feature type="domain" description="Palmitoyltransferase DHHC" evidence="8">
    <location>
        <begin position="113"/>
        <end position="247"/>
    </location>
</feature>
<dbReference type="InterPro" id="IPR001594">
    <property type="entry name" value="Palmitoyltrfase_DHHC"/>
</dbReference>
<evidence type="ECO:0000256" key="3">
    <source>
        <dbReference type="ARBA" id="ARBA00022692"/>
    </source>
</evidence>
<dbReference type="GO" id="GO:0005783">
    <property type="term" value="C:endoplasmic reticulum"/>
    <property type="evidence" value="ECO:0007669"/>
    <property type="project" value="TreeGrafter"/>
</dbReference>
<evidence type="ECO:0000256" key="4">
    <source>
        <dbReference type="ARBA" id="ARBA00022989"/>
    </source>
</evidence>
<evidence type="ECO:0000256" key="2">
    <source>
        <dbReference type="ARBA" id="ARBA00022679"/>
    </source>
</evidence>
<evidence type="ECO:0000259" key="8">
    <source>
        <dbReference type="Pfam" id="PF01529"/>
    </source>
</evidence>
<keyword evidence="3 7" id="KW-0812">Transmembrane</keyword>
<reference evidence="9" key="1">
    <citation type="journal article" date="2014" name="BMC Genomics">
        <title>The Babesia bovis gene and promoter model: an update from full-length EST analysis.</title>
        <authorList>
            <person name="Yamagishi J."/>
            <person name="Wakaguri H."/>
            <person name="Yokoyama N."/>
            <person name="Yamashita R."/>
            <person name="Suzuki Y."/>
            <person name="Xuan X."/>
            <person name="Igarashi I."/>
        </authorList>
    </citation>
    <scope>NUCLEOTIDE SEQUENCE</scope>
    <source>
        <strain evidence="9">Texas</strain>
    </source>
</reference>
<dbReference type="EMBL" id="AK441051">
    <property type="protein sequence ID" value="BAN64845.1"/>
    <property type="molecule type" value="mRNA"/>
</dbReference>
<comment type="catalytic activity">
    <reaction evidence="7">
        <text>L-cysteinyl-[protein] + hexadecanoyl-CoA = S-hexadecanoyl-L-cysteinyl-[protein] + CoA</text>
        <dbReference type="Rhea" id="RHEA:36683"/>
        <dbReference type="Rhea" id="RHEA-COMP:10131"/>
        <dbReference type="Rhea" id="RHEA-COMP:11032"/>
        <dbReference type="ChEBI" id="CHEBI:29950"/>
        <dbReference type="ChEBI" id="CHEBI:57287"/>
        <dbReference type="ChEBI" id="CHEBI:57379"/>
        <dbReference type="ChEBI" id="CHEBI:74151"/>
        <dbReference type="EC" id="2.3.1.225"/>
    </reaction>
</comment>
<dbReference type="PROSITE" id="PS50216">
    <property type="entry name" value="DHHC"/>
    <property type="match status" value="1"/>
</dbReference>
<feature type="transmembrane region" description="Helical" evidence="7">
    <location>
        <begin position="62"/>
        <end position="86"/>
    </location>
</feature>
<accession>S6C8I5</accession>
<evidence type="ECO:0000256" key="5">
    <source>
        <dbReference type="ARBA" id="ARBA00023136"/>
    </source>
</evidence>
<feature type="transmembrane region" description="Helical" evidence="7">
    <location>
        <begin position="159"/>
        <end position="184"/>
    </location>
</feature>
<feature type="transmembrane region" description="Helical" evidence="7">
    <location>
        <begin position="34"/>
        <end position="56"/>
    </location>
</feature>
<dbReference type="EC" id="2.3.1.225" evidence="7"/>
<comment type="subcellular location">
    <subcellularLocation>
        <location evidence="1">Membrane</location>
        <topology evidence="1">Multi-pass membrane protein</topology>
    </subcellularLocation>
</comment>
<dbReference type="VEuPathDB" id="PiroplasmaDB:BBOV_I004680"/>
<evidence type="ECO:0000256" key="7">
    <source>
        <dbReference type="RuleBase" id="RU079119"/>
    </source>
</evidence>
<evidence type="ECO:0000256" key="6">
    <source>
        <dbReference type="ARBA" id="ARBA00023315"/>
    </source>
</evidence>
<dbReference type="Pfam" id="PF01529">
    <property type="entry name" value="DHHC"/>
    <property type="match status" value="1"/>
</dbReference>
<keyword evidence="4 7" id="KW-1133">Transmembrane helix</keyword>
<dbReference type="GO" id="GO:0019706">
    <property type="term" value="F:protein-cysteine S-palmitoyltransferase activity"/>
    <property type="evidence" value="ECO:0007669"/>
    <property type="project" value="UniProtKB-EC"/>
</dbReference>
<keyword evidence="2 7" id="KW-0808">Transferase</keyword>
<sequence length="305" mass="34377">MSTNGVYCVITDILHRSYDDVFHRRNGVTLPLQIAQFVAILPAVALLNGFWFVILPCIPQPYYAWSAAIVSTVACLVWALFLTVVFSDPVDPKAADVIESRRKGDLAPMRLTNPEAMCDICKSVDASSKHCNICNKCVLRFDHHCIWVNNCIGAQNYKVFVALVASCAVFVTMIAIHGATLHIMDFVTYIPRNTWEASYGSFNAGAFYAALSIVTIISTVIAIMLWQLYFLHCYLIHKKLTTYEYFTMQFDKDAEDNIPAWRKCIEKLILDRKRVKKGQKPKLSRVTDNSDIDIESLEPTSKGTS</sequence>
<evidence type="ECO:0000313" key="9">
    <source>
        <dbReference type="EMBL" id="BAN64845.1"/>
    </source>
</evidence>
<comment type="similarity">
    <text evidence="7">Belongs to the DHHC palmitoyltransferase family.</text>
</comment>
<feature type="transmembrane region" description="Helical" evidence="7">
    <location>
        <begin position="204"/>
        <end position="231"/>
    </location>
</feature>
<comment type="domain">
    <text evidence="7">The DHHC domain is required for palmitoyltransferase activity.</text>
</comment>
<keyword evidence="5 7" id="KW-0472">Membrane</keyword>
<proteinExistence type="evidence at transcript level"/>
<dbReference type="GO" id="GO:0006612">
    <property type="term" value="P:protein targeting to membrane"/>
    <property type="evidence" value="ECO:0007669"/>
    <property type="project" value="TreeGrafter"/>
</dbReference>
<dbReference type="InterPro" id="IPR039859">
    <property type="entry name" value="PFA4/ZDH16/20/ERF2-like"/>
</dbReference>
<dbReference type="AlphaFoldDB" id="S6C8I5"/>
<organism evidence="9">
    <name type="scientific">Babesia bovis</name>
    <dbReference type="NCBI Taxonomy" id="5865"/>
    <lineage>
        <taxon>Eukaryota</taxon>
        <taxon>Sar</taxon>
        <taxon>Alveolata</taxon>
        <taxon>Apicomplexa</taxon>
        <taxon>Aconoidasida</taxon>
        <taxon>Piroplasmida</taxon>
        <taxon>Babesiidae</taxon>
        <taxon>Babesia</taxon>
    </lineage>
</organism>
<gene>
    <name evidence="9" type="primary">BBOV_I004680</name>
</gene>
<dbReference type="PANTHER" id="PTHR22883">
    <property type="entry name" value="ZINC FINGER DHHC DOMAIN CONTAINING PROTEIN"/>
    <property type="match status" value="1"/>
</dbReference>
<name>S6C8I5_BABBO</name>
<protein>
    <recommendedName>
        <fullName evidence="7">Palmitoyltransferase</fullName>
        <ecNumber evidence="7">2.3.1.225</ecNumber>
    </recommendedName>
</protein>
<evidence type="ECO:0000256" key="1">
    <source>
        <dbReference type="ARBA" id="ARBA00004141"/>
    </source>
</evidence>
<dbReference type="GO" id="GO:0016020">
    <property type="term" value="C:membrane"/>
    <property type="evidence" value="ECO:0007669"/>
    <property type="project" value="UniProtKB-SubCell"/>
</dbReference>
<dbReference type="GO" id="GO:0005794">
    <property type="term" value="C:Golgi apparatus"/>
    <property type="evidence" value="ECO:0007669"/>
    <property type="project" value="TreeGrafter"/>
</dbReference>